<gene>
    <name evidence="1" type="ORF">GR170_24155</name>
</gene>
<comment type="caution">
    <text evidence="1">The sequence shown here is derived from an EMBL/GenBank/DDBJ whole genome shotgun (WGS) entry which is preliminary data.</text>
</comment>
<name>A0A6L7GDV4_9RHOB</name>
<dbReference type="AlphaFoldDB" id="A0A6L7GDV4"/>
<dbReference type="RefSeq" id="WP_160897051.1">
    <property type="nucleotide sequence ID" value="NZ_WUMU01000038.1"/>
</dbReference>
<dbReference type="EMBL" id="WUMU01000038">
    <property type="protein sequence ID" value="MXN20933.1"/>
    <property type="molecule type" value="Genomic_DNA"/>
</dbReference>
<accession>A0A6L7GDV4</accession>
<evidence type="ECO:0000313" key="1">
    <source>
        <dbReference type="EMBL" id="MXN20933.1"/>
    </source>
</evidence>
<evidence type="ECO:0000313" key="2">
    <source>
        <dbReference type="Proteomes" id="UP000477911"/>
    </source>
</evidence>
<keyword evidence="2" id="KW-1185">Reference proteome</keyword>
<sequence>MTFRTRIAAIRYNPTESAYEASVTLYDAGRVYTYPVALRASLDMPYEEAEVHLSELAGRHHERGLTRLRSRRPREELRTFEDLPAIVQQTSISLWDRLRRRVA</sequence>
<organism evidence="1 2">
    <name type="scientific">Pseudooceanicola albus</name>
    <dbReference type="NCBI Taxonomy" id="2692189"/>
    <lineage>
        <taxon>Bacteria</taxon>
        <taxon>Pseudomonadati</taxon>
        <taxon>Pseudomonadota</taxon>
        <taxon>Alphaproteobacteria</taxon>
        <taxon>Rhodobacterales</taxon>
        <taxon>Paracoccaceae</taxon>
        <taxon>Pseudooceanicola</taxon>
    </lineage>
</organism>
<protein>
    <submittedName>
        <fullName evidence="1">Uncharacterized protein</fullName>
    </submittedName>
</protein>
<reference evidence="1 2" key="1">
    <citation type="submission" date="2019-12" db="EMBL/GenBank/DDBJ databases">
        <authorList>
            <person name="Li M."/>
        </authorList>
    </citation>
    <scope>NUCLEOTIDE SEQUENCE [LARGE SCALE GENOMIC DNA]</scope>
    <source>
        <strain evidence="1 2">GBMRC 2024</strain>
    </source>
</reference>
<dbReference type="Proteomes" id="UP000477911">
    <property type="component" value="Unassembled WGS sequence"/>
</dbReference>
<proteinExistence type="predicted"/>